<feature type="region of interest" description="Disordered" evidence="1">
    <location>
        <begin position="246"/>
        <end position="280"/>
    </location>
</feature>
<feature type="region of interest" description="Disordered" evidence="1">
    <location>
        <begin position="55"/>
        <end position="115"/>
    </location>
</feature>
<protein>
    <recommendedName>
        <fullName evidence="4">BZIP domain-containing protein</fullName>
    </recommendedName>
</protein>
<evidence type="ECO:0000256" key="1">
    <source>
        <dbReference type="SAM" id="MobiDB-lite"/>
    </source>
</evidence>
<dbReference type="AlphaFoldDB" id="A0A4U5LPQ1"/>
<sequence>MPRPRGDNPSKSAIRGRKCRDKKDQEIVRLTEENKNLKKELAALSDPNKKFQSFLSNERTCDSQPAVYTEGSDQSGFTTPVSVRSRQDSASDSSAYHSREGTLSPNHSLSSKLTGSSNSLYSTDLHAPPPGQISDQSTLGFSAEKPVSEVPYHEDAVPLYSSETVSSTYDSFALCDAASHINLLTRAPVSELKMVIAPYGQNENEEFVHMATLNFQFTSNGPLNSSSVFSDYSELSGYRIFQRKSQLSSVDRPPNSQLSYSNRIQPRNNGQTVQPMQNGWSSDNPWSCSNLEQLQPSAHDFLAPENGLNITQKGQGNQNQPASYSTPGNVDDTYYVPDRFQQSLVSGPTKPPPTQSLYNYSLEGEPYPTDDNRLSMEKIGQFNPDQQGAGCHRCQPLLPFFASVGEPYLTDENGLSMNQIAHFNQRPSVPCFIALENQPNPTDQNGPFPQFVNAQAQMAQNQFPAVEPIHQKPAMVTMLARMATKRSVAQDDSPVTHKRPKDRLEMKQCFESCMDSVQGKPYPRPQTKDCDETEFCFETLFDDDPPISLASNL</sequence>
<dbReference type="Proteomes" id="UP000298663">
    <property type="component" value="Unassembled WGS sequence"/>
</dbReference>
<accession>A0A4U5LPQ1</accession>
<reference evidence="2 3" key="2">
    <citation type="journal article" date="2019" name="G3 (Bethesda)">
        <title>Hybrid Assembly of the Genome of the Entomopathogenic Nematode Steinernema carpocapsae Identifies the X-Chromosome.</title>
        <authorList>
            <person name="Serra L."/>
            <person name="Macchietto M."/>
            <person name="Macias-Munoz A."/>
            <person name="McGill C.J."/>
            <person name="Rodriguez I.M."/>
            <person name="Rodriguez B."/>
            <person name="Murad R."/>
            <person name="Mortazavi A."/>
        </authorList>
    </citation>
    <scope>NUCLEOTIDE SEQUENCE [LARGE SCALE GENOMIC DNA]</scope>
    <source>
        <strain evidence="2 3">ALL</strain>
    </source>
</reference>
<name>A0A4U5LPQ1_STECR</name>
<proteinExistence type="predicted"/>
<dbReference type="CDD" id="cd14686">
    <property type="entry name" value="bZIP"/>
    <property type="match status" value="1"/>
</dbReference>
<evidence type="ECO:0000313" key="3">
    <source>
        <dbReference type="Proteomes" id="UP000298663"/>
    </source>
</evidence>
<comment type="caution">
    <text evidence="2">The sequence shown here is derived from an EMBL/GenBank/DDBJ whole genome shotgun (WGS) entry which is preliminary data.</text>
</comment>
<feature type="compositionally biased region" description="Low complexity" evidence="1">
    <location>
        <begin position="81"/>
        <end position="95"/>
    </location>
</feature>
<feature type="region of interest" description="Disordered" evidence="1">
    <location>
        <begin position="1"/>
        <end position="25"/>
    </location>
</feature>
<feature type="compositionally biased region" description="Polar residues" evidence="1">
    <location>
        <begin position="71"/>
        <end position="80"/>
    </location>
</feature>
<organism evidence="2 3">
    <name type="scientific">Steinernema carpocapsae</name>
    <name type="common">Entomopathogenic nematode</name>
    <dbReference type="NCBI Taxonomy" id="34508"/>
    <lineage>
        <taxon>Eukaryota</taxon>
        <taxon>Metazoa</taxon>
        <taxon>Ecdysozoa</taxon>
        <taxon>Nematoda</taxon>
        <taxon>Chromadorea</taxon>
        <taxon>Rhabditida</taxon>
        <taxon>Tylenchina</taxon>
        <taxon>Panagrolaimomorpha</taxon>
        <taxon>Strongyloidoidea</taxon>
        <taxon>Steinernematidae</taxon>
        <taxon>Steinernema</taxon>
    </lineage>
</organism>
<evidence type="ECO:0000313" key="2">
    <source>
        <dbReference type="EMBL" id="TKR57903.1"/>
    </source>
</evidence>
<keyword evidence="3" id="KW-1185">Reference proteome</keyword>
<reference evidence="2 3" key="1">
    <citation type="journal article" date="2015" name="Genome Biol.">
        <title>Comparative genomics of Steinernema reveals deeply conserved gene regulatory networks.</title>
        <authorList>
            <person name="Dillman A.R."/>
            <person name="Macchietto M."/>
            <person name="Porter C.F."/>
            <person name="Rogers A."/>
            <person name="Williams B."/>
            <person name="Antoshechkin I."/>
            <person name="Lee M.M."/>
            <person name="Goodwin Z."/>
            <person name="Lu X."/>
            <person name="Lewis E.E."/>
            <person name="Goodrich-Blair H."/>
            <person name="Stock S.P."/>
            <person name="Adams B.J."/>
            <person name="Sternberg P.W."/>
            <person name="Mortazavi A."/>
        </authorList>
    </citation>
    <scope>NUCLEOTIDE SEQUENCE [LARGE SCALE GENOMIC DNA]</scope>
    <source>
        <strain evidence="2 3">ALL</strain>
    </source>
</reference>
<dbReference type="EMBL" id="AZBU02000014">
    <property type="protein sequence ID" value="TKR57903.1"/>
    <property type="molecule type" value="Genomic_DNA"/>
</dbReference>
<gene>
    <name evidence="2" type="ORF">L596_030546</name>
</gene>
<evidence type="ECO:0008006" key="4">
    <source>
        <dbReference type="Google" id="ProtNLM"/>
    </source>
</evidence>